<proteinExistence type="evidence at transcript level"/>
<sequence>MKPRRFGYGYGYGYGRVRRAAALLLLLLLCLCLSSLFLLLLHGSSTPLEPAAAAAAAEARVAEAQAEVEEAPLPPGNSKVAFLFIARNRLPLELVWDAFFRGDKEGRFSILVHSRPGFVLTRATTRSRFFYNRQVNDSIQVDWGEASMITAERILLSHALKDPLNDRFVFVSDSCVPLYNFSYTYDYIMSSSTSFVDRT</sequence>
<keyword evidence="5" id="KW-0325">Glycoprotein</keyword>
<dbReference type="EMBL" id="BT061630">
    <property type="protein sequence ID" value="ACN26327.1"/>
    <property type="molecule type" value="mRNA"/>
</dbReference>
<evidence type="ECO:0000256" key="3">
    <source>
        <dbReference type="ARBA" id="ARBA00022679"/>
    </source>
</evidence>
<dbReference type="InterPro" id="IPR044174">
    <property type="entry name" value="BC10-like"/>
</dbReference>
<evidence type="ECO:0000313" key="6">
    <source>
        <dbReference type="EMBL" id="ACN26327.1"/>
    </source>
</evidence>
<evidence type="ECO:0000256" key="1">
    <source>
        <dbReference type="ARBA" id="ARBA00004606"/>
    </source>
</evidence>
<dbReference type="PANTHER" id="PTHR31042">
    <property type="entry name" value="CORE-2/I-BRANCHING BETA-1,6-N-ACETYLGLUCOSAMINYLTRANSFERASE FAMILY PROTEIN-RELATED"/>
    <property type="match status" value="1"/>
</dbReference>
<evidence type="ECO:0000256" key="5">
    <source>
        <dbReference type="ARBA" id="ARBA00023180"/>
    </source>
</evidence>
<dbReference type="InterPro" id="IPR003406">
    <property type="entry name" value="Glyco_trans_14"/>
</dbReference>
<accession>C0HH24</accession>
<evidence type="ECO:0008006" key="7">
    <source>
        <dbReference type="Google" id="ProtNLM"/>
    </source>
</evidence>
<dbReference type="ExpressionAtlas" id="C0HH24">
    <property type="expression patterns" value="baseline and differential"/>
</dbReference>
<dbReference type="GO" id="GO:0016020">
    <property type="term" value="C:membrane"/>
    <property type="evidence" value="ECO:0007669"/>
    <property type="project" value="UniProtKB-SubCell"/>
</dbReference>
<keyword evidence="4" id="KW-0472">Membrane</keyword>
<dbReference type="AlphaFoldDB" id="C0HH24"/>
<dbReference type="PANTHER" id="PTHR31042:SF2">
    <property type="entry name" value="GLYCOSYLTRANSFERASE BC10"/>
    <property type="match status" value="1"/>
</dbReference>
<protein>
    <recommendedName>
        <fullName evidence="7">Core-2/I-branching beta-16-N-acetylglucosaminyltransferase family protein</fullName>
    </recommendedName>
</protein>
<keyword evidence="2" id="KW-0328">Glycosyltransferase</keyword>
<evidence type="ECO:0000256" key="2">
    <source>
        <dbReference type="ARBA" id="ARBA00022676"/>
    </source>
</evidence>
<organism evidence="6">
    <name type="scientific">Zea mays</name>
    <name type="common">Maize</name>
    <dbReference type="NCBI Taxonomy" id="4577"/>
    <lineage>
        <taxon>Eukaryota</taxon>
        <taxon>Viridiplantae</taxon>
        <taxon>Streptophyta</taxon>
        <taxon>Embryophyta</taxon>
        <taxon>Tracheophyta</taxon>
        <taxon>Spermatophyta</taxon>
        <taxon>Magnoliopsida</taxon>
        <taxon>Liliopsida</taxon>
        <taxon>Poales</taxon>
        <taxon>Poaceae</taxon>
        <taxon>PACMAD clade</taxon>
        <taxon>Panicoideae</taxon>
        <taxon>Andropogonodae</taxon>
        <taxon>Andropogoneae</taxon>
        <taxon>Tripsacinae</taxon>
        <taxon>Zea</taxon>
    </lineage>
</organism>
<comment type="subcellular location">
    <subcellularLocation>
        <location evidence="1">Membrane</location>
        <topology evidence="1">Single-pass type II membrane protein</topology>
    </subcellularLocation>
</comment>
<dbReference type="Pfam" id="PF02485">
    <property type="entry name" value="Branch"/>
    <property type="match status" value="1"/>
</dbReference>
<keyword evidence="3" id="KW-0808">Transferase</keyword>
<reference evidence="6" key="1">
    <citation type="journal article" date="2009" name="PLoS Genet.">
        <title>Sequencing, mapping, and analysis of 27,455 maize full-length cDNAs.</title>
        <authorList>
            <person name="Soderlund C."/>
            <person name="Descour A."/>
            <person name="Kudrna D."/>
            <person name="Bomhoff M."/>
            <person name="Boyd L."/>
            <person name="Currie J."/>
            <person name="Angelova A."/>
            <person name="Collura K."/>
            <person name="Wissotski M."/>
            <person name="Ashley E."/>
            <person name="Morrow D."/>
            <person name="Fernandes J."/>
            <person name="Walbot V."/>
            <person name="Yu Y."/>
        </authorList>
    </citation>
    <scope>NUCLEOTIDE SEQUENCE</scope>
    <source>
        <strain evidence="6">B73</strain>
    </source>
</reference>
<dbReference type="GO" id="GO:0016757">
    <property type="term" value="F:glycosyltransferase activity"/>
    <property type="evidence" value="ECO:0007669"/>
    <property type="project" value="UniProtKB-KW"/>
</dbReference>
<name>C0HH24_MAIZE</name>
<evidence type="ECO:0000256" key="4">
    <source>
        <dbReference type="ARBA" id="ARBA00023136"/>
    </source>
</evidence>